<name>A0A1N6VF18_9GAMM</name>
<sequence length="152" mass="18323">MDFRYLTPGEKELARSVFFNEIDYSKIRIYNRKWQFFQPKDRAMAPNGNIYYPQGSNQYSSNFYNADIHKRATFIHELGHVWQHQNKINVKLRGTFERSYDYLPLSPDTNFNDLGIEQQAQMIRDYYYLMHGFRGDGWPDIEIYKLVIPFIK</sequence>
<dbReference type="RefSeq" id="WP_076464627.1">
    <property type="nucleotide sequence ID" value="NZ_FTMN01000008.1"/>
</dbReference>
<dbReference type="EMBL" id="FTMN01000008">
    <property type="protein sequence ID" value="SIQ76367.1"/>
    <property type="molecule type" value="Genomic_DNA"/>
</dbReference>
<organism evidence="1 2">
    <name type="scientific">Marinobacterium stanieri</name>
    <dbReference type="NCBI Taxonomy" id="49186"/>
    <lineage>
        <taxon>Bacteria</taxon>
        <taxon>Pseudomonadati</taxon>
        <taxon>Pseudomonadota</taxon>
        <taxon>Gammaproteobacteria</taxon>
        <taxon>Oceanospirillales</taxon>
        <taxon>Oceanospirillaceae</taxon>
        <taxon>Marinobacterium</taxon>
    </lineage>
</organism>
<evidence type="ECO:0000313" key="2">
    <source>
        <dbReference type="Proteomes" id="UP000186895"/>
    </source>
</evidence>
<protein>
    <recommendedName>
        <fullName evidence="3">IrrE N-terminal-like domain-containing protein</fullName>
    </recommendedName>
</protein>
<accession>A0A1N6VF18</accession>
<dbReference type="STRING" id="49186.SAMN05421647_108212"/>
<evidence type="ECO:0008006" key="3">
    <source>
        <dbReference type="Google" id="ProtNLM"/>
    </source>
</evidence>
<keyword evidence="2" id="KW-1185">Reference proteome</keyword>
<proteinExistence type="predicted"/>
<reference evidence="1 2" key="1">
    <citation type="submission" date="2017-01" db="EMBL/GenBank/DDBJ databases">
        <authorList>
            <person name="Mah S.A."/>
            <person name="Swanson W.J."/>
            <person name="Moy G.W."/>
            <person name="Vacquier V.D."/>
        </authorList>
    </citation>
    <scope>NUCLEOTIDE SEQUENCE [LARGE SCALE GENOMIC DNA]</scope>
    <source>
        <strain evidence="1 2">DSM 7027</strain>
    </source>
</reference>
<gene>
    <name evidence="1" type="ORF">SAMN05421647_108212</name>
</gene>
<evidence type="ECO:0000313" key="1">
    <source>
        <dbReference type="EMBL" id="SIQ76367.1"/>
    </source>
</evidence>
<dbReference type="Proteomes" id="UP000186895">
    <property type="component" value="Unassembled WGS sequence"/>
</dbReference>
<dbReference type="AlphaFoldDB" id="A0A1N6VF18"/>